<name>A0A6J8BVU5_MYTCO</name>
<dbReference type="PROSITE" id="PS00216">
    <property type="entry name" value="SUGAR_TRANSPORT_1"/>
    <property type="match status" value="2"/>
</dbReference>
<feature type="transmembrane region" description="Helical" evidence="5">
    <location>
        <begin position="113"/>
        <end position="131"/>
    </location>
</feature>
<evidence type="ECO:0000313" key="7">
    <source>
        <dbReference type="EMBL" id="CAC5387020.1"/>
    </source>
</evidence>
<dbReference type="PROSITE" id="PS00217">
    <property type="entry name" value="SUGAR_TRANSPORT_2"/>
    <property type="match status" value="1"/>
</dbReference>
<feature type="transmembrane region" description="Helical" evidence="5">
    <location>
        <begin position="315"/>
        <end position="340"/>
    </location>
</feature>
<dbReference type="EMBL" id="CACVKT020003954">
    <property type="protein sequence ID" value="CAC5387020.1"/>
    <property type="molecule type" value="Genomic_DNA"/>
</dbReference>
<dbReference type="PANTHER" id="PTHR23503:SF128">
    <property type="entry name" value="GLUCOSE TRANSPORTER TYPE 1"/>
    <property type="match status" value="1"/>
</dbReference>
<reference evidence="7 8" key="1">
    <citation type="submission" date="2020-06" db="EMBL/GenBank/DDBJ databases">
        <authorList>
            <person name="Li R."/>
            <person name="Bekaert M."/>
        </authorList>
    </citation>
    <scope>NUCLEOTIDE SEQUENCE [LARGE SCALE GENOMIC DNA]</scope>
    <source>
        <strain evidence="8">wild</strain>
    </source>
</reference>
<keyword evidence="2 5" id="KW-0812">Transmembrane</keyword>
<dbReference type="PRINTS" id="PR00171">
    <property type="entry name" value="SUGRTRNSPORT"/>
</dbReference>
<dbReference type="InterPro" id="IPR003663">
    <property type="entry name" value="Sugar/inositol_transpt"/>
</dbReference>
<keyword evidence="4 5" id="KW-0472">Membrane</keyword>
<dbReference type="InterPro" id="IPR036259">
    <property type="entry name" value="MFS_trans_sf"/>
</dbReference>
<feature type="transmembrane region" description="Helical" evidence="5">
    <location>
        <begin position="360"/>
        <end position="380"/>
    </location>
</feature>
<feature type="transmembrane region" description="Helical" evidence="5">
    <location>
        <begin position="31"/>
        <end position="52"/>
    </location>
</feature>
<feature type="domain" description="Major facilitator superfamily (MFS) profile" evidence="6">
    <location>
        <begin position="34"/>
        <end position="505"/>
    </location>
</feature>
<evidence type="ECO:0000256" key="3">
    <source>
        <dbReference type="ARBA" id="ARBA00022989"/>
    </source>
</evidence>
<comment type="subcellular location">
    <subcellularLocation>
        <location evidence="1">Membrane</location>
        <topology evidence="1">Multi-pass membrane protein</topology>
    </subcellularLocation>
</comment>
<feature type="transmembrane region" description="Helical" evidence="5">
    <location>
        <begin position="143"/>
        <end position="163"/>
    </location>
</feature>
<evidence type="ECO:0000256" key="4">
    <source>
        <dbReference type="ARBA" id="ARBA00023136"/>
    </source>
</evidence>
<feature type="transmembrane region" description="Helical" evidence="5">
    <location>
        <begin position="205"/>
        <end position="226"/>
    </location>
</feature>
<keyword evidence="8" id="KW-1185">Reference proteome</keyword>
<dbReference type="GO" id="GO:0016020">
    <property type="term" value="C:membrane"/>
    <property type="evidence" value="ECO:0007669"/>
    <property type="project" value="UniProtKB-SubCell"/>
</dbReference>
<dbReference type="InterPro" id="IPR005828">
    <property type="entry name" value="MFS_sugar_transport-like"/>
</dbReference>
<keyword evidence="3 5" id="KW-1133">Transmembrane helix</keyword>
<feature type="transmembrane region" description="Helical" evidence="5">
    <location>
        <begin position="387"/>
        <end position="406"/>
    </location>
</feature>
<evidence type="ECO:0000313" key="8">
    <source>
        <dbReference type="Proteomes" id="UP000507470"/>
    </source>
</evidence>
<evidence type="ECO:0000256" key="5">
    <source>
        <dbReference type="SAM" id="Phobius"/>
    </source>
</evidence>
<dbReference type="Proteomes" id="UP000507470">
    <property type="component" value="Unassembled WGS sequence"/>
</dbReference>
<dbReference type="OrthoDB" id="4540492at2759"/>
<dbReference type="Gene3D" id="1.20.1250.20">
    <property type="entry name" value="MFS general substrate transporter like domains"/>
    <property type="match status" value="1"/>
</dbReference>
<evidence type="ECO:0000256" key="2">
    <source>
        <dbReference type="ARBA" id="ARBA00022692"/>
    </source>
</evidence>
<accession>A0A6J8BVU5</accession>
<feature type="transmembrane region" description="Helical" evidence="5">
    <location>
        <begin position="83"/>
        <end position="106"/>
    </location>
</feature>
<gene>
    <name evidence="7" type="ORF">MCOR_22397</name>
</gene>
<feature type="transmembrane region" description="Helical" evidence="5">
    <location>
        <begin position="412"/>
        <end position="439"/>
    </location>
</feature>
<protein>
    <submittedName>
        <fullName evidence="7">SLC2A1</fullName>
    </submittedName>
</protein>
<dbReference type="AlphaFoldDB" id="A0A6J8BVU5"/>
<sequence length="524" mass="57765">MSTPDDISIAVSSQKELTINDKSDGKITGRLMLAVFGAVLGSLQFGFNTGVINAPEGKIKDFMNETHIKRTGEQFSEDAVINLYSLLVAIFAVGGMIGGLIAGWWADFFGRKFGLILNTLPGIAAACLMFFSRHASSYEMVIAGRFLVGFNCGLYTGLTPLYLSEISTPNIRGALGTLHQFGVVIGILLSQVLGFPEVLGNGQNWHVLLGLCIIPCALQLLVMPFCPESPRYLLITKEQEEKALSSLRTLRGTSMVDADISEMKREQSNSRAEAKEYIKTNILVRNRRTMGRLAISYKIKYKVIGMLHLFKKKSLWMPLVISVIMHLSQQLSGINAIFYYSATLFKSAGVSEITAAHATSGIGAIMVVISLITIPLMDIIGRRTLHLTGLAGMFIFSILITLSLVFQDQAKWVKIATIVVSLCFVVFFAIGPGSIPWMIVAELFSQGPRPAAMSISVLINWISNFAVGYLYPILQKAIGHYSFLPFTGFLAIFWVFLLKYLPETKNKTIEEISSQWEKNPKRAT</sequence>
<dbReference type="PANTHER" id="PTHR23503">
    <property type="entry name" value="SOLUTE CARRIER FAMILY 2"/>
    <property type="match status" value="1"/>
</dbReference>
<evidence type="ECO:0000259" key="6">
    <source>
        <dbReference type="PROSITE" id="PS50850"/>
    </source>
</evidence>
<dbReference type="InterPro" id="IPR045263">
    <property type="entry name" value="GLUT"/>
</dbReference>
<feature type="transmembrane region" description="Helical" evidence="5">
    <location>
        <begin position="451"/>
        <end position="471"/>
    </location>
</feature>
<proteinExistence type="predicted"/>
<dbReference type="SUPFAM" id="SSF103473">
    <property type="entry name" value="MFS general substrate transporter"/>
    <property type="match status" value="1"/>
</dbReference>
<organism evidence="7 8">
    <name type="scientific">Mytilus coruscus</name>
    <name type="common">Sea mussel</name>
    <dbReference type="NCBI Taxonomy" id="42192"/>
    <lineage>
        <taxon>Eukaryota</taxon>
        <taxon>Metazoa</taxon>
        <taxon>Spiralia</taxon>
        <taxon>Lophotrochozoa</taxon>
        <taxon>Mollusca</taxon>
        <taxon>Bivalvia</taxon>
        <taxon>Autobranchia</taxon>
        <taxon>Pteriomorphia</taxon>
        <taxon>Mytilida</taxon>
        <taxon>Mytiloidea</taxon>
        <taxon>Mytilidae</taxon>
        <taxon>Mytilinae</taxon>
        <taxon>Mytilus</taxon>
    </lineage>
</organism>
<dbReference type="GO" id="GO:0015149">
    <property type="term" value="F:hexose transmembrane transporter activity"/>
    <property type="evidence" value="ECO:0007669"/>
    <property type="project" value="TreeGrafter"/>
</dbReference>
<dbReference type="InterPro" id="IPR020846">
    <property type="entry name" value="MFS_dom"/>
</dbReference>
<feature type="transmembrane region" description="Helical" evidence="5">
    <location>
        <begin position="477"/>
        <end position="498"/>
    </location>
</feature>
<feature type="transmembrane region" description="Helical" evidence="5">
    <location>
        <begin position="175"/>
        <end position="193"/>
    </location>
</feature>
<dbReference type="PROSITE" id="PS50850">
    <property type="entry name" value="MFS"/>
    <property type="match status" value="1"/>
</dbReference>
<evidence type="ECO:0000256" key="1">
    <source>
        <dbReference type="ARBA" id="ARBA00004141"/>
    </source>
</evidence>
<dbReference type="InterPro" id="IPR005829">
    <property type="entry name" value="Sugar_transporter_CS"/>
</dbReference>
<dbReference type="Pfam" id="PF00083">
    <property type="entry name" value="Sugar_tr"/>
    <property type="match status" value="1"/>
</dbReference>